<accession>A0A1N7K3F2</accession>
<reference evidence="2" key="1">
    <citation type="submission" date="2017-01" db="EMBL/GenBank/DDBJ databases">
        <authorList>
            <person name="Varghese N."/>
            <person name="Submissions S."/>
        </authorList>
    </citation>
    <scope>NUCLEOTIDE SEQUENCE [LARGE SCALE GENOMIC DNA]</scope>
    <source>
        <strain evidence="2">DSM 17126</strain>
    </source>
</reference>
<evidence type="ECO:0000313" key="1">
    <source>
        <dbReference type="EMBL" id="SIS56100.1"/>
    </source>
</evidence>
<dbReference type="OrthoDB" id="1269133at2"/>
<dbReference type="AlphaFoldDB" id="A0A1N7K3F2"/>
<protein>
    <submittedName>
        <fullName evidence="1">Uncharacterized protein</fullName>
    </submittedName>
</protein>
<name>A0A1N7K3F2_9FLAO</name>
<evidence type="ECO:0000313" key="2">
    <source>
        <dbReference type="Proteomes" id="UP000186373"/>
    </source>
</evidence>
<keyword evidence="2" id="KW-1185">Reference proteome</keyword>
<sequence length="76" mass="8586">MKYLKINTEDNADLVALQNAVLQLKGVTSVEIIDDQNPESELKKAFAKTKEQLKTGDYETLVNDIFDIITKNNSKK</sequence>
<gene>
    <name evidence="1" type="ORF">SAMN05421639_10845</name>
</gene>
<proteinExistence type="predicted"/>
<dbReference type="RefSeq" id="WP_076510400.1">
    <property type="nucleotide sequence ID" value="NZ_FTNY01000008.1"/>
</dbReference>
<dbReference type="EMBL" id="FTNY01000008">
    <property type="protein sequence ID" value="SIS56100.1"/>
    <property type="molecule type" value="Genomic_DNA"/>
</dbReference>
<organism evidence="1 2">
    <name type="scientific">Chryseobacterium shigense</name>
    <dbReference type="NCBI Taxonomy" id="297244"/>
    <lineage>
        <taxon>Bacteria</taxon>
        <taxon>Pseudomonadati</taxon>
        <taxon>Bacteroidota</taxon>
        <taxon>Flavobacteriia</taxon>
        <taxon>Flavobacteriales</taxon>
        <taxon>Weeksellaceae</taxon>
        <taxon>Chryseobacterium group</taxon>
        <taxon>Chryseobacterium</taxon>
    </lineage>
</organism>
<dbReference type="Proteomes" id="UP000186373">
    <property type="component" value="Unassembled WGS sequence"/>
</dbReference>